<dbReference type="PANTHER" id="PTHR31265:SF28">
    <property type="entry name" value="EMB|CAB87702.1"/>
    <property type="match status" value="1"/>
</dbReference>
<gene>
    <name evidence="8" type="ORF">C2S53_004511</name>
</gene>
<evidence type="ECO:0000313" key="9">
    <source>
        <dbReference type="Proteomes" id="UP001190926"/>
    </source>
</evidence>
<accession>A0AAD4IYB3</accession>
<evidence type="ECO:0000256" key="6">
    <source>
        <dbReference type="SAM" id="SignalP"/>
    </source>
</evidence>
<evidence type="ECO:0000256" key="1">
    <source>
        <dbReference type="ARBA" id="ARBA00004196"/>
    </source>
</evidence>
<dbReference type="Pfam" id="PF04862">
    <property type="entry name" value="DUF642"/>
    <property type="match status" value="2"/>
</dbReference>
<dbReference type="AlphaFoldDB" id="A0AAD4IYB3"/>
<dbReference type="PANTHER" id="PTHR31265">
    <property type="entry name" value="OS02G0527500 PROTEIN-RELATED"/>
    <property type="match status" value="1"/>
</dbReference>
<dbReference type="GO" id="GO:0005576">
    <property type="term" value="C:extracellular region"/>
    <property type="evidence" value="ECO:0007669"/>
    <property type="project" value="UniProtKB-SubCell"/>
</dbReference>
<feature type="domain" description="DUF642" evidence="7">
    <location>
        <begin position="21"/>
        <end position="181"/>
    </location>
</feature>
<proteinExistence type="predicted"/>
<evidence type="ECO:0000256" key="3">
    <source>
        <dbReference type="ARBA" id="ARBA00022525"/>
    </source>
</evidence>
<keyword evidence="9" id="KW-1185">Reference proteome</keyword>
<dbReference type="Proteomes" id="UP001190926">
    <property type="component" value="Unassembled WGS sequence"/>
</dbReference>
<protein>
    <submittedName>
        <fullName evidence="8">Emb:.1 protein</fullName>
    </submittedName>
</protein>
<sequence>MKKLRTILISCIWLAIASADILQNPDFELPPSNWNASSAAFFPLNAASSIPGWTFDGTGQYVTAGDELSLPRNGHAILLGEDGKINQTFVANGEEMQYLLTFSLGRRAQSCTANASLVVSAPDSSAQFSLTHKYGKEAWEVYGHQLGIWGGGESVNLVIESQDIDADSNSTCWPVVDAVLLSTIGSLKQGDDNLLLNGGFELGPAFPDFSNEGVLLDSEPSLTESALQQWTVMGTVKYIDAKNFFVPEGKAAVEIVSGVSAGVQTAKQLNQGSNYNMEFMLGDANDSCSGDFIVGVAAGSSVQNFSIHSNGTGSAKKYSITFTGAGSSSTSISFQSYTSRQREDGVFCGPVIDGIVLKVSSGHRSYMHFTFLNTLLLVTVLKISELV</sequence>
<evidence type="ECO:0000256" key="4">
    <source>
        <dbReference type="ARBA" id="ARBA00022729"/>
    </source>
</evidence>
<comment type="subcellular location">
    <subcellularLocation>
        <location evidence="1">Cell envelope</location>
    </subcellularLocation>
    <subcellularLocation>
        <location evidence="2">Secreted</location>
    </subcellularLocation>
</comment>
<keyword evidence="3" id="KW-0964">Secreted</keyword>
<comment type="caution">
    <text evidence="8">The sequence shown here is derived from an EMBL/GenBank/DDBJ whole genome shotgun (WGS) entry which is preliminary data.</text>
</comment>
<dbReference type="Gene3D" id="2.60.120.260">
    <property type="entry name" value="Galactose-binding domain-like"/>
    <property type="match status" value="1"/>
</dbReference>
<name>A0AAD4IYB3_PERFH</name>
<evidence type="ECO:0000259" key="7">
    <source>
        <dbReference type="Pfam" id="PF04862"/>
    </source>
</evidence>
<organism evidence="8 9">
    <name type="scientific">Perilla frutescens var. hirtella</name>
    <name type="common">Perilla citriodora</name>
    <name type="synonym">Perilla setoyensis</name>
    <dbReference type="NCBI Taxonomy" id="608512"/>
    <lineage>
        <taxon>Eukaryota</taxon>
        <taxon>Viridiplantae</taxon>
        <taxon>Streptophyta</taxon>
        <taxon>Embryophyta</taxon>
        <taxon>Tracheophyta</taxon>
        <taxon>Spermatophyta</taxon>
        <taxon>Magnoliopsida</taxon>
        <taxon>eudicotyledons</taxon>
        <taxon>Gunneridae</taxon>
        <taxon>Pentapetalae</taxon>
        <taxon>asterids</taxon>
        <taxon>lamiids</taxon>
        <taxon>Lamiales</taxon>
        <taxon>Lamiaceae</taxon>
        <taxon>Nepetoideae</taxon>
        <taxon>Elsholtzieae</taxon>
        <taxon>Perilla</taxon>
    </lineage>
</organism>
<evidence type="ECO:0000256" key="5">
    <source>
        <dbReference type="ARBA" id="ARBA00023180"/>
    </source>
</evidence>
<dbReference type="EMBL" id="SDAM02000556">
    <property type="protein sequence ID" value="KAH6823775.1"/>
    <property type="molecule type" value="Genomic_DNA"/>
</dbReference>
<feature type="signal peptide" evidence="6">
    <location>
        <begin position="1"/>
        <end position="19"/>
    </location>
</feature>
<evidence type="ECO:0000256" key="2">
    <source>
        <dbReference type="ARBA" id="ARBA00004613"/>
    </source>
</evidence>
<keyword evidence="5" id="KW-0325">Glycoprotein</keyword>
<feature type="chain" id="PRO_5042090221" evidence="6">
    <location>
        <begin position="20"/>
        <end position="387"/>
    </location>
</feature>
<feature type="domain" description="DUF642" evidence="7">
    <location>
        <begin position="193"/>
        <end position="358"/>
    </location>
</feature>
<evidence type="ECO:0000313" key="8">
    <source>
        <dbReference type="EMBL" id="KAH6823775.1"/>
    </source>
</evidence>
<dbReference type="InterPro" id="IPR052437">
    <property type="entry name" value="Pectin_Meth_Modulator"/>
</dbReference>
<reference evidence="8 9" key="1">
    <citation type="journal article" date="2021" name="Nat. Commun.">
        <title>Incipient diploidization of the medicinal plant Perilla within 10,000 years.</title>
        <authorList>
            <person name="Zhang Y."/>
            <person name="Shen Q."/>
            <person name="Leng L."/>
            <person name="Zhang D."/>
            <person name="Chen S."/>
            <person name="Shi Y."/>
            <person name="Ning Z."/>
            <person name="Chen S."/>
        </authorList>
    </citation>
    <scope>NUCLEOTIDE SEQUENCE [LARGE SCALE GENOMIC DNA]</scope>
    <source>
        <strain evidence="9">cv. PC099</strain>
    </source>
</reference>
<keyword evidence="4 6" id="KW-0732">Signal</keyword>
<dbReference type="InterPro" id="IPR006946">
    <property type="entry name" value="DGR2-like_dom"/>
</dbReference>